<comment type="caution">
    <text evidence="1">The sequence shown here is derived from an EMBL/GenBank/DDBJ whole genome shotgun (WGS) entry which is preliminary data.</text>
</comment>
<dbReference type="VEuPathDB" id="FungiDB:I7I52_09230"/>
<proteinExistence type="predicted"/>
<organism evidence="1 2">
    <name type="scientific">Ajellomyces capsulatus</name>
    <name type="common">Darling's disease fungus</name>
    <name type="synonym">Histoplasma capsulatum</name>
    <dbReference type="NCBI Taxonomy" id="5037"/>
    <lineage>
        <taxon>Eukaryota</taxon>
        <taxon>Fungi</taxon>
        <taxon>Dikarya</taxon>
        <taxon>Ascomycota</taxon>
        <taxon>Pezizomycotina</taxon>
        <taxon>Eurotiomycetes</taxon>
        <taxon>Eurotiomycetidae</taxon>
        <taxon>Onygenales</taxon>
        <taxon>Ajellomycetaceae</taxon>
        <taxon>Histoplasma</taxon>
    </lineage>
</organism>
<evidence type="ECO:0000313" key="2">
    <source>
        <dbReference type="Proteomes" id="UP000670092"/>
    </source>
</evidence>
<accession>A0A8H7YZM8</accession>
<reference evidence="1 2" key="1">
    <citation type="submission" date="2021-01" db="EMBL/GenBank/DDBJ databases">
        <title>Chromosome-level genome assembly of a human fungal pathogen reveals clustering of transcriptionally co-regulated genes.</title>
        <authorList>
            <person name="Voorhies M."/>
            <person name="Cohen S."/>
            <person name="Shea T.P."/>
            <person name="Petrus S."/>
            <person name="Munoz J.F."/>
            <person name="Poplawski S."/>
            <person name="Goldman W.E."/>
            <person name="Michael T."/>
            <person name="Cuomo C.A."/>
            <person name="Sil A."/>
            <person name="Beyhan S."/>
        </authorList>
    </citation>
    <scope>NUCLEOTIDE SEQUENCE [LARGE SCALE GENOMIC DNA]</scope>
    <source>
        <strain evidence="1 2">G184AR</strain>
    </source>
</reference>
<dbReference type="Proteomes" id="UP000670092">
    <property type="component" value="Unassembled WGS sequence"/>
</dbReference>
<sequence>MMARKLTLTSQSAIAGHKRGLFCQMNSGGKIISGIYLTPTFTSCCLDDVSSRLRRSKLNPLFQADVACCSTLMNIYRVKEESFSAWPVRGPCGSLSKTIDIYLFISTLPCSATHSPCHKTKIQAFPPLIDSDTTHVQFRP</sequence>
<dbReference type="AlphaFoldDB" id="A0A8H7YZM8"/>
<gene>
    <name evidence="1" type="ORF">I7I52_09230</name>
</gene>
<dbReference type="EMBL" id="JAEVHI010000002">
    <property type="protein sequence ID" value="KAG5299052.1"/>
    <property type="molecule type" value="Genomic_DNA"/>
</dbReference>
<evidence type="ECO:0000313" key="1">
    <source>
        <dbReference type="EMBL" id="KAG5299052.1"/>
    </source>
</evidence>
<protein>
    <submittedName>
        <fullName evidence="1">Uncharacterized protein</fullName>
    </submittedName>
</protein>
<name>A0A8H7YZM8_AJECA</name>